<dbReference type="KEGG" id="ruf:TH63_00345"/>
<name>A0A0H4VKY9_9BACT</name>
<dbReference type="EMBL" id="CP010777">
    <property type="protein sequence ID" value="AKQ44434.1"/>
    <property type="molecule type" value="Genomic_DNA"/>
</dbReference>
<proteinExistence type="predicted"/>
<dbReference type="PATRIC" id="fig|1379910.4.peg.71"/>
<evidence type="ECO:0000313" key="1">
    <source>
        <dbReference type="EMBL" id="AKQ44434.1"/>
    </source>
</evidence>
<dbReference type="OrthoDB" id="9779761at2"/>
<dbReference type="InterPro" id="IPR003615">
    <property type="entry name" value="HNH_nuc"/>
</dbReference>
<organism evidence="1 2">
    <name type="scientific">Rufibacter radiotolerans</name>
    <dbReference type="NCBI Taxonomy" id="1379910"/>
    <lineage>
        <taxon>Bacteria</taxon>
        <taxon>Pseudomonadati</taxon>
        <taxon>Bacteroidota</taxon>
        <taxon>Cytophagia</taxon>
        <taxon>Cytophagales</taxon>
        <taxon>Hymenobacteraceae</taxon>
        <taxon>Rufibacter</taxon>
    </lineage>
</organism>
<dbReference type="CDD" id="cd00085">
    <property type="entry name" value="HNHc"/>
    <property type="match status" value="1"/>
</dbReference>
<gene>
    <name evidence="1" type="ORF">TH63_00345</name>
</gene>
<protein>
    <recommendedName>
        <fullName evidence="3">Restriction endonuclease</fullName>
    </recommendedName>
</protein>
<accession>A0A0H4VKY9</accession>
<sequence>MYTIITENDVSEWDDRTGTLYHFPNRYLKFLQPETSIIYYKGKLKNKDYRNKRLTDSPHYFAVAKVEEVFPDPANSRNHFCTIKDFTPFGVPILAKVDDEFLESIPSSRESNYWRDGVRPITEEVYQKVLSNTIVVEVDSPGFDSEVSPEGELESYQEGDPKKRYTTIYERNSALRQKAIEVHGTTCQACHFNFKEFYGEIGEGYIHVHHLRPISDAKERIFVNPKTDLCVLCPNCHAIVHRTKHYTLSLEQVKALISSAKLCQKVV</sequence>
<evidence type="ECO:0008006" key="3">
    <source>
        <dbReference type="Google" id="ProtNLM"/>
    </source>
</evidence>
<evidence type="ECO:0000313" key="2">
    <source>
        <dbReference type="Proteomes" id="UP000036458"/>
    </source>
</evidence>
<dbReference type="RefSeq" id="WP_048919171.1">
    <property type="nucleotide sequence ID" value="NZ_CP010777.1"/>
</dbReference>
<dbReference type="Proteomes" id="UP000036458">
    <property type="component" value="Chromosome"/>
</dbReference>
<dbReference type="AlphaFoldDB" id="A0A0H4VKY9"/>
<reference evidence="1 2" key="1">
    <citation type="submission" date="2015-01" db="EMBL/GenBank/DDBJ databases">
        <title>Rufibacter sp./DG31D/ whole genome sequencing.</title>
        <authorList>
            <person name="Kim M.K."/>
            <person name="Srinivasan S."/>
            <person name="Lee J.-J."/>
        </authorList>
    </citation>
    <scope>NUCLEOTIDE SEQUENCE [LARGE SCALE GENOMIC DNA]</scope>
    <source>
        <strain evidence="1 2">DG31D</strain>
    </source>
</reference>
<keyword evidence="2" id="KW-1185">Reference proteome</keyword>